<evidence type="ECO:0000313" key="8">
    <source>
        <dbReference type="Proteomes" id="UP000441208"/>
    </source>
</evidence>
<evidence type="ECO:0000313" key="5">
    <source>
        <dbReference type="EMBL" id="KAE9206140.1"/>
    </source>
</evidence>
<dbReference type="Proteomes" id="UP000476176">
    <property type="component" value="Unassembled WGS sequence"/>
</dbReference>
<comment type="caution">
    <text evidence="3">The sequence shown here is derived from an EMBL/GenBank/DDBJ whole genome shotgun (WGS) entry which is preliminary data.</text>
</comment>
<gene>
    <name evidence="5" type="ORF">PF004_g17386</name>
    <name evidence="3" type="ORF">PF006_g29186</name>
    <name evidence="4" type="ORF">PF007_g18083</name>
    <name evidence="1" type="ORF">PF009_g29575</name>
    <name evidence="2" type="ORF">PF011_g17309</name>
</gene>
<proteinExistence type="predicted"/>
<evidence type="ECO:0000313" key="9">
    <source>
        <dbReference type="Proteomes" id="UP000460718"/>
    </source>
</evidence>
<evidence type="ECO:0000313" key="10">
    <source>
        <dbReference type="Proteomes" id="UP000476176"/>
    </source>
</evidence>
<dbReference type="EMBL" id="QXGA01004728">
    <property type="protein sequence ID" value="KAE9071287.1"/>
    <property type="molecule type" value="Genomic_DNA"/>
</dbReference>
<dbReference type="EMBL" id="QXFW01001298">
    <property type="protein sequence ID" value="KAE8993027.1"/>
    <property type="molecule type" value="Genomic_DNA"/>
</dbReference>
<sequence length="57" mass="6252">MQNKLIRPKNADWFAIKCLKSLLDPDSNPRGESGQRLKDALTGRVGVLEKRRGCGGG</sequence>
<dbReference type="EMBL" id="QXGC01001298">
    <property type="protein sequence ID" value="KAE9206140.1"/>
    <property type="molecule type" value="Genomic_DNA"/>
</dbReference>
<protein>
    <submittedName>
        <fullName evidence="3">Uncharacterized protein</fullName>
    </submittedName>
</protein>
<evidence type="ECO:0000313" key="4">
    <source>
        <dbReference type="EMBL" id="KAE9093577.1"/>
    </source>
</evidence>
<evidence type="ECO:0000313" key="1">
    <source>
        <dbReference type="EMBL" id="KAE8920127.1"/>
    </source>
</evidence>
<evidence type="ECO:0000313" key="3">
    <source>
        <dbReference type="EMBL" id="KAE9071287.1"/>
    </source>
</evidence>
<evidence type="ECO:0000313" key="6">
    <source>
        <dbReference type="Proteomes" id="UP000429523"/>
    </source>
</evidence>
<dbReference type="EMBL" id="QXFZ01001271">
    <property type="protein sequence ID" value="KAE9093577.1"/>
    <property type="molecule type" value="Genomic_DNA"/>
</dbReference>
<organism evidence="3 7">
    <name type="scientific">Phytophthora fragariae</name>
    <dbReference type="NCBI Taxonomy" id="53985"/>
    <lineage>
        <taxon>Eukaryota</taxon>
        <taxon>Sar</taxon>
        <taxon>Stramenopiles</taxon>
        <taxon>Oomycota</taxon>
        <taxon>Peronosporomycetes</taxon>
        <taxon>Peronosporales</taxon>
        <taxon>Peronosporaceae</taxon>
        <taxon>Phytophthora</taxon>
    </lineage>
</organism>
<dbReference type="Proteomes" id="UP000460718">
    <property type="component" value="Unassembled WGS sequence"/>
</dbReference>
<dbReference type="Proteomes" id="UP000429523">
    <property type="component" value="Unassembled WGS sequence"/>
</dbReference>
<accession>A0A6A3Q8Q0</accession>
<reference evidence="6 7" key="1">
    <citation type="submission" date="2018-08" db="EMBL/GenBank/DDBJ databases">
        <title>Genomic investigation of the strawberry pathogen Phytophthora fragariae indicates pathogenicity is determined by transcriptional variation in three key races.</title>
        <authorList>
            <person name="Adams T.M."/>
            <person name="Armitage A.D."/>
            <person name="Sobczyk M.K."/>
            <person name="Bates H.J."/>
            <person name="Dunwell J.M."/>
            <person name="Nellist C.F."/>
            <person name="Harrison R.J."/>
        </authorList>
    </citation>
    <scope>NUCLEOTIDE SEQUENCE [LARGE SCALE GENOMIC DNA]</scope>
    <source>
        <strain evidence="5 10">BC-23</strain>
        <strain evidence="3 7">NOV-5</strain>
        <strain evidence="4 8">NOV-71</strain>
        <strain evidence="1 6">NOV-9</strain>
        <strain evidence="2 9">SCRP245</strain>
    </source>
</reference>
<dbReference type="Proteomes" id="UP000441208">
    <property type="component" value="Unassembled WGS sequence"/>
</dbReference>
<evidence type="ECO:0000313" key="2">
    <source>
        <dbReference type="EMBL" id="KAE8993027.1"/>
    </source>
</evidence>
<name>A0A6A3Q8Q0_9STRA</name>
<dbReference type="EMBL" id="QXGF01004208">
    <property type="protein sequence ID" value="KAE8920127.1"/>
    <property type="molecule type" value="Genomic_DNA"/>
</dbReference>
<evidence type="ECO:0000313" key="7">
    <source>
        <dbReference type="Proteomes" id="UP000440732"/>
    </source>
</evidence>
<dbReference type="AlphaFoldDB" id="A0A6A3Q8Q0"/>
<dbReference type="Proteomes" id="UP000440732">
    <property type="component" value="Unassembled WGS sequence"/>
</dbReference>